<gene>
    <name evidence="1" type="ORF">L2E82_27938</name>
</gene>
<proteinExistence type="predicted"/>
<evidence type="ECO:0000313" key="1">
    <source>
        <dbReference type="EMBL" id="KAI3737922.1"/>
    </source>
</evidence>
<name>A0ACB9CV03_CICIN</name>
<organism evidence="1 2">
    <name type="scientific">Cichorium intybus</name>
    <name type="common">Chicory</name>
    <dbReference type="NCBI Taxonomy" id="13427"/>
    <lineage>
        <taxon>Eukaryota</taxon>
        <taxon>Viridiplantae</taxon>
        <taxon>Streptophyta</taxon>
        <taxon>Embryophyta</taxon>
        <taxon>Tracheophyta</taxon>
        <taxon>Spermatophyta</taxon>
        <taxon>Magnoliopsida</taxon>
        <taxon>eudicotyledons</taxon>
        <taxon>Gunneridae</taxon>
        <taxon>Pentapetalae</taxon>
        <taxon>asterids</taxon>
        <taxon>campanulids</taxon>
        <taxon>Asterales</taxon>
        <taxon>Asteraceae</taxon>
        <taxon>Cichorioideae</taxon>
        <taxon>Cichorieae</taxon>
        <taxon>Cichoriinae</taxon>
        <taxon>Cichorium</taxon>
    </lineage>
</organism>
<keyword evidence="2" id="KW-1185">Reference proteome</keyword>
<reference evidence="1 2" key="2">
    <citation type="journal article" date="2022" name="Mol. Ecol. Resour.">
        <title>The genomes of chicory, endive, great burdock and yacon provide insights into Asteraceae paleo-polyploidization history and plant inulin production.</title>
        <authorList>
            <person name="Fan W."/>
            <person name="Wang S."/>
            <person name="Wang H."/>
            <person name="Wang A."/>
            <person name="Jiang F."/>
            <person name="Liu H."/>
            <person name="Zhao H."/>
            <person name="Xu D."/>
            <person name="Zhang Y."/>
        </authorList>
    </citation>
    <scope>NUCLEOTIDE SEQUENCE [LARGE SCALE GENOMIC DNA]</scope>
    <source>
        <strain evidence="2">cv. Punajuju</strain>
        <tissue evidence="1">Leaves</tissue>
    </source>
</reference>
<dbReference type="Proteomes" id="UP001055811">
    <property type="component" value="Linkage Group LG05"/>
</dbReference>
<protein>
    <submittedName>
        <fullName evidence="1">Uncharacterized protein</fullName>
    </submittedName>
</protein>
<comment type="caution">
    <text evidence="1">The sequence shown here is derived from an EMBL/GenBank/DDBJ whole genome shotgun (WGS) entry which is preliminary data.</text>
</comment>
<reference evidence="2" key="1">
    <citation type="journal article" date="2022" name="Mol. Ecol. Resour.">
        <title>The genomes of chicory, endive, great burdock and yacon provide insights into Asteraceae palaeo-polyploidization history and plant inulin production.</title>
        <authorList>
            <person name="Fan W."/>
            <person name="Wang S."/>
            <person name="Wang H."/>
            <person name="Wang A."/>
            <person name="Jiang F."/>
            <person name="Liu H."/>
            <person name="Zhao H."/>
            <person name="Xu D."/>
            <person name="Zhang Y."/>
        </authorList>
    </citation>
    <scope>NUCLEOTIDE SEQUENCE [LARGE SCALE GENOMIC DNA]</scope>
    <source>
        <strain evidence="2">cv. Punajuju</strain>
    </source>
</reference>
<sequence>MTPPFSFPLHPNVVFKLCKSSQLLQPNGQSPIAFSIYDFTKDFRERNTHTERDERLLIQKETNDWVKRQTSDSKRDRAGDCIGRKRPAVRAQISEEFCDEKSEAAQSQLGAAPSSTFLSLSSHPPCTHTLDITGRSSGGAGGGEFELTVGSDGLDTLGSGNEGKGNYNSDGGE</sequence>
<evidence type="ECO:0000313" key="2">
    <source>
        <dbReference type="Proteomes" id="UP001055811"/>
    </source>
</evidence>
<accession>A0ACB9CV03</accession>
<dbReference type="EMBL" id="CM042013">
    <property type="protein sequence ID" value="KAI3737922.1"/>
    <property type="molecule type" value="Genomic_DNA"/>
</dbReference>